<protein>
    <submittedName>
        <fullName evidence="6">Short chain dehydrogenase</fullName>
    </submittedName>
</protein>
<dbReference type="PROSITE" id="PS00061">
    <property type="entry name" value="ADH_SHORT"/>
    <property type="match status" value="1"/>
</dbReference>
<dbReference type="PANTHER" id="PTHR44196:SF1">
    <property type="entry name" value="DEHYDROGENASE_REDUCTASE SDR FAMILY MEMBER 7B"/>
    <property type="match status" value="1"/>
</dbReference>
<dbReference type="PATRIC" id="fig|1003195.29.peg.650"/>
<evidence type="ECO:0000259" key="5">
    <source>
        <dbReference type="SMART" id="SM00822"/>
    </source>
</evidence>
<dbReference type="PRINTS" id="PR00081">
    <property type="entry name" value="GDHRDH"/>
</dbReference>
<dbReference type="NCBIfam" id="NF005495">
    <property type="entry name" value="PRK07109.1"/>
    <property type="match status" value="1"/>
</dbReference>
<dbReference type="STRING" id="1003195.SCATT_06480"/>
<proteinExistence type="inferred from homology"/>
<dbReference type="EMBL" id="CP003219">
    <property type="protein sequence ID" value="AEW93019.1"/>
    <property type="molecule type" value="Genomic_DNA"/>
</dbReference>
<feature type="region of interest" description="Disordered" evidence="4">
    <location>
        <begin position="90"/>
        <end position="161"/>
    </location>
</feature>
<dbReference type="Gene3D" id="3.40.50.720">
    <property type="entry name" value="NAD(P)-binding Rossmann-like Domain"/>
    <property type="match status" value="1"/>
</dbReference>
<dbReference type="Pfam" id="PF00106">
    <property type="entry name" value="adh_short"/>
    <property type="match status" value="1"/>
</dbReference>
<dbReference type="Proteomes" id="UP000007842">
    <property type="component" value="Chromosome"/>
</dbReference>
<accession>G8WTD6</accession>
<evidence type="ECO:0000313" key="6">
    <source>
        <dbReference type="EMBL" id="AEW93019.1"/>
    </source>
</evidence>
<name>G8WTD6_STREN</name>
<dbReference type="InterPro" id="IPR057326">
    <property type="entry name" value="KR_dom"/>
</dbReference>
<dbReference type="PANTHER" id="PTHR44196">
    <property type="entry name" value="DEHYDROGENASE/REDUCTASE SDR FAMILY MEMBER 7B"/>
    <property type="match status" value="1"/>
</dbReference>
<keyword evidence="7" id="KW-1185">Reference proteome</keyword>
<dbReference type="eggNOG" id="COG4221">
    <property type="taxonomic scope" value="Bacteria"/>
</dbReference>
<keyword evidence="2" id="KW-0560">Oxidoreductase</keyword>
<dbReference type="AlphaFoldDB" id="G8WTD6"/>
<evidence type="ECO:0000256" key="4">
    <source>
        <dbReference type="SAM" id="MobiDB-lite"/>
    </source>
</evidence>
<evidence type="ECO:0000256" key="1">
    <source>
        <dbReference type="ARBA" id="ARBA00006484"/>
    </source>
</evidence>
<evidence type="ECO:0000256" key="3">
    <source>
        <dbReference type="RuleBase" id="RU000363"/>
    </source>
</evidence>
<reference evidence="7" key="1">
    <citation type="submission" date="2011-12" db="EMBL/GenBank/DDBJ databases">
        <title>Complete genome sequence of Streptomyces cattleya strain DSM 46488.</title>
        <authorList>
            <person name="Ou H.-Y."/>
            <person name="Li P."/>
            <person name="Zhao C."/>
            <person name="O'Hagan D."/>
            <person name="Deng Z."/>
        </authorList>
    </citation>
    <scope>NUCLEOTIDE SEQUENCE [LARGE SCALE GENOMIC DNA]</scope>
    <source>
        <strain evidence="7">ATCC 35852 / DSM 46488 / JCM 4925 / NBRC 14057 / NRRL 8057</strain>
    </source>
</reference>
<dbReference type="KEGG" id="scy:SCATT_06480"/>
<dbReference type="InterPro" id="IPR020904">
    <property type="entry name" value="Sc_DH/Rdtase_CS"/>
</dbReference>
<evidence type="ECO:0000313" key="7">
    <source>
        <dbReference type="Proteomes" id="UP000007842"/>
    </source>
</evidence>
<sequence>MPGAAQPPPPPHRPGSGHRTAALLSETTQPKTSGRRGRVSPPHVGPAATPLDERGVLQRHVVRIEPGAAQELHHVHRRGGDAHRLAVDRHPAPAAGVRVDHDPRLSGHATSVRPPAAGRTPEASGGPGPFRPGDAGYLVRRRRPGAPVPAADPGVTRRERRGSMTQTVVITGASAGIGRATARLFGARGAAVGLLARGRAGLDAAAREVEEAGGTALPVVTDMSDPAQVEAAADAVEEALGPIDVWVNVAFTSVFAPFTEIAPEEFARVTEVTYLGFVNGTRAALTRMVPRDRGTVVQVGSAMAYRAIPLQSAYCGAKAAINGFTSSVRTELMHSGSRVRITVAQMPAVNTPQFSWVLSRLPNEPQPVPPIYQPEVAARGVLLAADRPGRRERWVGASAMATILGNKIAPALLDRYVARTGVDSQQTSRKADPQRPDNLWQPLDGEDGTDHGAHGVFDDRSHGRSFQQALARRPWAVPALAAGLAVAVTAAVRGRCPGR</sequence>
<evidence type="ECO:0000256" key="2">
    <source>
        <dbReference type="ARBA" id="ARBA00023002"/>
    </source>
</evidence>
<dbReference type="InterPro" id="IPR002347">
    <property type="entry name" value="SDR_fam"/>
</dbReference>
<comment type="similarity">
    <text evidence="1 3">Belongs to the short-chain dehydrogenases/reductases (SDR) family.</text>
</comment>
<dbReference type="SMART" id="SM00822">
    <property type="entry name" value="PKS_KR"/>
    <property type="match status" value="1"/>
</dbReference>
<dbReference type="SUPFAM" id="SSF51735">
    <property type="entry name" value="NAD(P)-binding Rossmann-fold domains"/>
    <property type="match status" value="1"/>
</dbReference>
<feature type="region of interest" description="Disordered" evidence="4">
    <location>
        <begin position="1"/>
        <end position="55"/>
    </location>
</feature>
<feature type="region of interest" description="Disordered" evidence="4">
    <location>
        <begin position="423"/>
        <end position="460"/>
    </location>
</feature>
<gene>
    <name evidence="6" type="ordered locus">SCATT_06480</name>
</gene>
<feature type="compositionally biased region" description="Basic and acidic residues" evidence="4">
    <location>
        <begin position="448"/>
        <end position="460"/>
    </location>
</feature>
<dbReference type="InterPro" id="IPR036291">
    <property type="entry name" value="NAD(P)-bd_dom_sf"/>
</dbReference>
<organism evidence="6 7">
    <name type="scientific">Streptantibioticus cattleyicolor (strain ATCC 35852 / DSM 46488 / JCM 4925 / NBRC 14057 / NRRL 8057)</name>
    <name type="common">Streptomyces cattleya</name>
    <dbReference type="NCBI Taxonomy" id="1003195"/>
    <lineage>
        <taxon>Bacteria</taxon>
        <taxon>Bacillati</taxon>
        <taxon>Actinomycetota</taxon>
        <taxon>Actinomycetes</taxon>
        <taxon>Kitasatosporales</taxon>
        <taxon>Streptomycetaceae</taxon>
        <taxon>Streptantibioticus</taxon>
    </lineage>
</organism>
<feature type="domain" description="Ketoreductase" evidence="5">
    <location>
        <begin position="166"/>
        <end position="346"/>
    </location>
</feature>
<feature type="compositionally biased region" description="Pro residues" evidence="4">
    <location>
        <begin position="1"/>
        <end position="13"/>
    </location>
</feature>
<dbReference type="GO" id="GO:0016491">
    <property type="term" value="F:oxidoreductase activity"/>
    <property type="evidence" value="ECO:0007669"/>
    <property type="project" value="UniProtKB-KW"/>
</dbReference>
<dbReference type="HOGENOM" id="CLU_546181_0_0_11"/>
<dbReference type="GO" id="GO:0016020">
    <property type="term" value="C:membrane"/>
    <property type="evidence" value="ECO:0007669"/>
    <property type="project" value="TreeGrafter"/>
</dbReference>
<dbReference type="PRINTS" id="PR00080">
    <property type="entry name" value="SDRFAMILY"/>
</dbReference>